<dbReference type="InterPro" id="IPR008927">
    <property type="entry name" value="6-PGluconate_DH-like_C_sf"/>
</dbReference>
<keyword evidence="10" id="KW-1185">Reference proteome</keyword>
<evidence type="ECO:0000256" key="2">
    <source>
        <dbReference type="ARBA" id="ARBA00009463"/>
    </source>
</evidence>
<evidence type="ECO:0000259" key="7">
    <source>
        <dbReference type="Pfam" id="PF00725"/>
    </source>
</evidence>
<protein>
    <submittedName>
        <fullName evidence="9">3-hydroxyacyl-CoA dehydrogenase</fullName>
        <ecNumber evidence="9">1.1.1.35</ecNumber>
    </submittedName>
</protein>
<dbReference type="EMBL" id="CP001778">
    <property type="protein sequence ID" value="ADD41305.1"/>
    <property type="molecule type" value="Genomic_DNA"/>
</dbReference>
<dbReference type="Pfam" id="PF02737">
    <property type="entry name" value="3HCDH_N"/>
    <property type="match status" value="1"/>
</dbReference>
<evidence type="ECO:0000256" key="1">
    <source>
        <dbReference type="ARBA" id="ARBA00005086"/>
    </source>
</evidence>
<evidence type="ECO:0000256" key="5">
    <source>
        <dbReference type="PIRSR" id="PIRSR000105-2"/>
    </source>
</evidence>
<dbReference type="STRING" id="446470.Snas_1602"/>
<dbReference type="FunFam" id="3.40.50.720:FF:000009">
    <property type="entry name" value="Fatty oxidation complex, alpha subunit"/>
    <property type="match status" value="1"/>
</dbReference>
<feature type="binding site" evidence="6">
    <location>
        <position position="47"/>
    </location>
    <ligand>
        <name>CoA</name>
        <dbReference type="ChEBI" id="CHEBI:57287"/>
    </ligand>
</feature>
<feature type="domain" description="3-hydroxyacyl-CoA dehydrogenase C-terminal" evidence="7">
    <location>
        <begin position="184"/>
        <end position="278"/>
    </location>
</feature>
<feature type="binding site" evidence="5">
    <location>
        <position position="141"/>
    </location>
    <ligand>
        <name>NAD(+)</name>
        <dbReference type="ChEBI" id="CHEBI:57540"/>
    </ligand>
</feature>
<feature type="binding site" evidence="5">
    <location>
        <position position="90"/>
    </location>
    <ligand>
        <name>NAD(+)</name>
        <dbReference type="ChEBI" id="CHEBI:57540"/>
    </ligand>
</feature>
<dbReference type="OrthoDB" id="9771883at2"/>
<accession>D3PWE8</accession>
<sequence length="342" mass="36160">METVGVIGLGTMGAGIAEVFAKAGLHVIGVDIDDAAVERGRGHLAKSLDRQVAKGRLDADTRTAIDTRLTLTTDFEGLATTRLVVEAVPELLDIKRATFTRLDQHCGADTILATNTSSLSIAEIAGFTSRPAKVIGMHFFNPAPIMKLVEVVRGADTDPEVVAYVEELSRRLGKTPVTVADRPGFVVNRLLVGYLNQAAKLLDSQSAGRDEVDAAIKAAGLPMGPFMLMDVVGLDTLVEILDVIHADSGSPRHEAAGSLRSLVADGKLGRKSGAGFYDHSQSVAEAEVAADRVAELQRELILPHIGEAQEMADSGYASESDIDTAMKLGCGYPDGVFGLLRS</sequence>
<dbReference type="InterPro" id="IPR006176">
    <property type="entry name" value="3-OHacyl-CoA_DH_NAD-bd"/>
</dbReference>
<name>D3PWE8_STANL</name>
<dbReference type="HOGENOM" id="CLU_009834_2_0_11"/>
<dbReference type="KEGG" id="sna:Snas_1602"/>
<feature type="binding site" evidence="6">
    <location>
        <position position="54"/>
    </location>
    <ligand>
        <name>CoA</name>
        <dbReference type="ChEBI" id="CHEBI:57287"/>
    </ligand>
</feature>
<dbReference type="Pfam" id="PF00725">
    <property type="entry name" value="3HCDH"/>
    <property type="match status" value="2"/>
</dbReference>
<feature type="binding site" evidence="5">
    <location>
        <position position="31"/>
    </location>
    <ligand>
        <name>NAD(+)</name>
        <dbReference type="ChEBI" id="CHEBI:57540"/>
    </ligand>
</feature>
<comment type="similarity">
    <text evidence="2">Belongs to the 3-hydroxyacyl-CoA dehydrogenase family.</text>
</comment>
<evidence type="ECO:0000313" key="10">
    <source>
        <dbReference type="Proteomes" id="UP000000844"/>
    </source>
</evidence>
<feature type="binding site" evidence="5">
    <location>
        <position position="95"/>
    </location>
    <ligand>
        <name>NAD(+)</name>
        <dbReference type="ChEBI" id="CHEBI:57540"/>
    </ligand>
</feature>
<evidence type="ECO:0000259" key="8">
    <source>
        <dbReference type="Pfam" id="PF02737"/>
    </source>
</evidence>
<feature type="binding site" evidence="5">
    <location>
        <position position="117"/>
    </location>
    <ligand>
        <name>NAD(+)</name>
        <dbReference type="ChEBI" id="CHEBI:57540"/>
    </ligand>
</feature>
<organism evidence="9 10">
    <name type="scientific">Stackebrandtia nassauensis (strain DSM 44728 / CIP 108903 / NRRL B-16338 / NBRC 102104 / LLR-40K-21)</name>
    <dbReference type="NCBI Taxonomy" id="446470"/>
    <lineage>
        <taxon>Bacteria</taxon>
        <taxon>Bacillati</taxon>
        <taxon>Actinomycetota</taxon>
        <taxon>Actinomycetes</taxon>
        <taxon>Glycomycetales</taxon>
        <taxon>Glycomycetaceae</taxon>
        <taxon>Stackebrandtia</taxon>
    </lineage>
</organism>
<dbReference type="GO" id="GO:0006631">
    <property type="term" value="P:fatty acid metabolic process"/>
    <property type="evidence" value="ECO:0007669"/>
    <property type="project" value="InterPro"/>
</dbReference>
<proteinExistence type="inferred from homology"/>
<dbReference type="eggNOG" id="COG1250">
    <property type="taxonomic scope" value="Bacteria"/>
</dbReference>
<dbReference type="InterPro" id="IPR022694">
    <property type="entry name" value="3-OHacyl-CoA_DH"/>
</dbReference>
<feature type="binding site" evidence="5">
    <location>
        <position position="271"/>
    </location>
    <ligand>
        <name>NAD(+)</name>
        <dbReference type="ChEBI" id="CHEBI:57540"/>
    </ligand>
</feature>
<feature type="domain" description="3-hydroxyacyl-CoA dehydrogenase NAD binding" evidence="8">
    <location>
        <begin position="3"/>
        <end position="181"/>
    </location>
</feature>
<evidence type="ECO:0000256" key="3">
    <source>
        <dbReference type="ARBA" id="ARBA00023002"/>
    </source>
</evidence>
<comment type="pathway">
    <text evidence="1">Lipid metabolism; butanoate metabolism.</text>
</comment>
<dbReference type="PANTHER" id="PTHR48075:SF5">
    <property type="entry name" value="3-HYDROXYBUTYRYL-COA DEHYDROGENASE"/>
    <property type="match status" value="1"/>
</dbReference>
<dbReference type="AlphaFoldDB" id="D3PWE8"/>
<feature type="binding site" evidence="5">
    <location>
        <begin position="8"/>
        <end position="13"/>
    </location>
    <ligand>
        <name>NAD(+)</name>
        <dbReference type="ChEBI" id="CHEBI:57540"/>
    </ligand>
</feature>
<dbReference type="SUPFAM" id="SSF51735">
    <property type="entry name" value="NAD(P)-binding Rossmann-fold domains"/>
    <property type="match status" value="1"/>
</dbReference>
<reference evidence="9 10" key="1">
    <citation type="journal article" date="2009" name="Stand. Genomic Sci.">
        <title>Complete genome sequence of Stackebrandtia nassauensis type strain (LLR-40K-21).</title>
        <authorList>
            <person name="Munk C."/>
            <person name="Lapidus A."/>
            <person name="Copeland A."/>
            <person name="Jando M."/>
            <person name="Mayilraj S."/>
            <person name="Glavina Del Rio T."/>
            <person name="Nolan M."/>
            <person name="Chen F."/>
            <person name="Lucas S."/>
            <person name="Tice H."/>
            <person name="Cheng J.F."/>
            <person name="Han C."/>
            <person name="Detter J.C."/>
            <person name="Bruce D."/>
            <person name="Goodwin L."/>
            <person name="Chain P."/>
            <person name="Pitluck S."/>
            <person name="Goker M."/>
            <person name="Ovchinikova G."/>
            <person name="Pati A."/>
            <person name="Ivanova N."/>
            <person name="Mavromatis K."/>
            <person name="Chen A."/>
            <person name="Palaniappan K."/>
            <person name="Land M."/>
            <person name="Hauser L."/>
            <person name="Chang Y.J."/>
            <person name="Jeffries C.D."/>
            <person name="Bristow J."/>
            <person name="Eisen J.A."/>
            <person name="Markowitz V."/>
            <person name="Hugenholtz P."/>
            <person name="Kyrpides N.C."/>
            <person name="Klenk H.P."/>
        </authorList>
    </citation>
    <scope>NUCLEOTIDE SEQUENCE [LARGE SCALE GENOMIC DNA]</scope>
    <source>
        <strain evidence="10">DSM 44728 / CIP 108903 / NRRL B-16338 / NBRC 102104 / LLR-40K-21</strain>
    </source>
</reference>
<evidence type="ECO:0000256" key="4">
    <source>
        <dbReference type="PIRSR" id="PIRSR000105-1"/>
    </source>
</evidence>
<dbReference type="GO" id="GO:0003857">
    <property type="term" value="F:(3S)-3-hydroxyacyl-CoA dehydrogenase (NAD+) activity"/>
    <property type="evidence" value="ECO:0007669"/>
    <property type="project" value="UniProtKB-EC"/>
</dbReference>
<dbReference type="InterPro" id="IPR006108">
    <property type="entry name" value="3HC_DH_C"/>
</dbReference>
<dbReference type="GO" id="GO:0070403">
    <property type="term" value="F:NAD+ binding"/>
    <property type="evidence" value="ECO:0007669"/>
    <property type="project" value="InterPro"/>
</dbReference>
<feature type="site" description="Important for catalytic activity" evidence="4">
    <location>
        <position position="138"/>
    </location>
</feature>
<keyword evidence="5" id="KW-0520">NAD</keyword>
<gene>
    <name evidence="9" type="ordered locus">Snas_1602</name>
</gene>
<dbReference type="Gene3D" id="1.10.1040.10">
    <property type="entry name" value="N-(1-d-carboxylethyl)-l-norvaline Dehydrogenase, domain 2"/>
    <property type="match status" value="2"/>
</dbReference>
<evidence type="ECO:0000256" key="6">
    <source>
        <dbReference type="PIRSR" id="PIRSR000105-3"/>
    </source>
</evidence>
<feature type="domain" description="3-hydroxyacyl-CoA dehydrogenase C-terminal" evidence="7">
    <location>
        <begin position="300"/>
        <end position="340"/>
    </location>
</feature>
<evidence type="ECO:0000313" key="9">
    <source>
        <dbReference type="EMBL" id="ADD41305.1"/>
    </source>
</evidence>
<dbReference type="SUPFAM" id="SSF48179">
    <property type="entry name" value="6-phosphogluconate dehydrogenase C-terminal domain-like"/>
    <property type="match status" value="2"/>
</dbReference>
<dbReference type="Gene3D" id="3.40.50.720">
    <property type="entry name" value="NAD(P)-binding Rossmann-like Domain"/>
    <property type="match status" value="1"/>
</dbReference>
<dbReference type="PIRSF" id="PIRSF000105">
    <property type="entry name" value="HCDH"/>
    <property type="match status" value="1"/>
</dbReference>
<dbReference type="InterPro" id="IPR036291">
    <property type="entry name" value="NAD(P)-bd_dom_sf"/>
</dbReference>
<dbReference type="PANTHER" id="PTHR48075">
    <property type="entry name" value="3-HYDROXYACYL-COA DEHYDROGENASE FAMILY PROTEIN"/>
    <property type="match status" value="1"/>
</dbReference>
<feature type="binding site" evidence="6">
    <location>
        <position position="117"/>
    </location>
    <ligand>
        <name>CoA</name>
        <dbReference type="ChEBI" id="CHEBI:57287"/>
    </ligand>
</feature>
<dbReference type="EC" id="1.1.1.35" evidence="9"/>
<dbReference type="Proteomes" id="UP000000844">
    <property type="component" value="Chromosome"/>
</dbReference>
<dbReference type="InterPro" id="IPR013328">
    <property type="entry name" value="6PGD_dom2"/>
</dbReference>
<dbReference type="RefSeq" id="WP_013016876.1">
    <property type="nucleotide sequence ID" value="NC_013947.1"/>
</dbReference>
<keyword evidence="3 9" id="KW-0560">Oxidoreductase</keyword>